<dbReference type="InterPro" id="IPR011009">
    <property type="entry name" value="Kinase-like_dom_sf"/>
</dbReference>
<dbReference type="InterPro" id="IPR000719">
    <property type="entry name" value="Prot_kinase_dom"/>
</dbReference>
<dbReference type="Pfam" id="PF00069">
    <property type="entry name" value="Pkinase"/>
    <property type="match status" value="1"/>
</dbReference>
<keyword evidence="1" id="KW-0675">Receptor</keyword>
<dbReference type="InterPro" id="IPR008979">
    <property type="entry name" value="Galactose-bd-like_sf"/>
</dbReference>
<dbReference type="SUPFAM" id="SSF56112">
    <property type="entry name" value="Protein kinase-like (PK-like)"/>
    <property type="match status" value="1"/>
</dbReference>
<feature type="domain" description="Protein kinase" evidence="2">
    <location>
        <begin position="12"/>
        <end position="372"/>
    </location>
</feature>
<evidence type="ECO:0000259" key="2">
    <source>
        <dbReference type="PROSITE" id="PS50011"/>
    </source>
</evidence>
<organism evidence="3">
    <name type="scientific">freshwater metagenome</name>
    <dbReference type="NCBI Taxonomy" id="449393"/>
    <lineage>
        <taxon>unclassified sequences</taxon>
        <taxon>metagenomes</taxon>
        <taxon>ecological metagenomes</taxon>
    </lineage>
</organism>
<name>A0A6J5ZNP6_9ZZZZ</name>
<dbReference type="EMBL" id="CAESAJ010000133">
    <property type="protein sequence ID" value="CAB4342210.1"/>
    <property type="molecule type" value="Genomic_DNA"/>
</dbReference>
<dbReference type="Gene3D" id="1.10.510.10">
    <property type="entry name" value="Transferase(Phosphotransferase) domain 1"/>
    <property type="match status" value="1"/>
</dbReference>
<dbReference type="AlphaFoldDB" id="A0A6J5ZNP6"/>
<evidence type="ECO:0000256" key="1">
    <source>
        <dbReference type="ARBA" id="ARBA00023170"/>
    </source>
</evidence>
<dbReference type="GO" id="GO:0005524">
    <property type="term" value="F:ATP binding"/>
    <property type="evidence" value="ECO:0007669"/>
    <property type="project" value="InterPro"/>
</dbReference>
<sequence length="559" mass="60001">MNSVSRAFAGRYSLDVQISNEVGIPVWRALDQVLKRWVTVYLMPRSDPRSPSVISACLRVSANSSRDAISILDVIESGQITGIATISPAEEYLGIITEWVEGETLDKRILRTGETFESEDALEVITKIARALDHAHSMNLAHSRLRPHNIIFGDQDEIRVSGFGVDSAILGVDRTNGIQADIQGLGNLLFAMVTGSWPNVATDGLPAASSRTGIPQPSKVASGITESVDDIFEATQDGRLLTMKDVIARVTVGTVESVAEHASPISKIQSAAPVAKIAAPVQKMTAPISKLQNSDPLGSLKGKSKRLGNNLWQRADKVLHRVQQSEKVSRVQSSQTVTKLTSSPTVHWQGRVEDTDQRIRITIAALVSVLVFGLLGWELLTTSFQSKSDVPEAIITAPLASATALPSAVPSRTPKTAKISKISDFDPFGDGTENPDQAKLAIDGKKDTSWTTVYYKADKLSGKIGVGLLLDLGKSQDVYSVDIEFLDAGHSADVFVTDDMEPDVKTAVTLGSVAKGKISESVSSDKPLNGRYVLVWLTAIPKNDAGTWQGGITEVTVGL</sequence>
<protein>
    <submittedName>
        <fullName evidence="3">Unannotated protein</fullName>
    </submittedName>
</protein>
<gene>
    <name evidence="3" type="ORF">UFOPK3770_01060</name>
</gene>
<proteinExistence type="predicted"/>
<evidence type="ECO:0000313" key="3">
    <source>
        <dbReference type="EMBL" id="CAB4342210.1"/>
    </source>
</evidence>
<reference evidence="3" key="1">
    <citation type="submission" date="2020-05" db="EMBL/GenBank/DDBJ databases">
        <authorList>
            <person name="Chiriac C."/>
            <person name="Salcher M."/>
            <person name="Ghai R."/>
            <person name="Kavagutti S V."/>
        </authorList>
    </citation>
    <scope>NUCLEOTIDE SEQUENCE</scope>
</reference>
<dbReference type="Gene3D" id="2.60.120.260">
    <property type="entry name" value="Galactose-binding domain-like"/>
    <property type="match status" value="1"/>
</dbReference>
<dbReference type="GO" id="GO:0004672">
    <property type="term" value="F:protein kinase activity"/>
    <property type="evidence" value="ECO:0007669"/>
    <property type="project" value="InterPro"/>
</dbReference>
<dbReference type="PROSITE" id="PS50011">
    <property type="entry name" value="PROTEIN_KINASE_DOM"/>
    <property type="match status" value="1"/>
</dbReference>
<dbReference type="SMART" id="SM00220">
    <property type="entry name" value="S_TKc"/>
    <property type="match status" value="1"/>
</dbReference>
<accession>A0A6J5ZNP6</accession>
<dbReference type="SUPFAM" id="SSF49785">
    <property type="entry name" value="Galactose-binding domain-like"/>
    <property type="match status" value="1"/>
</dbReference>